<dbReference type="RefSeq" id="WP_125028981.1">
    <property type="nucleotide sequence ID" value="NZ_JAPXVP010000001.1"/>
</dbReference>
<dbReference type="Gene3D" id="3.10.129.10">
    <property type="entry name" value="Hotdog Thioesterase"/>
    <property type="match status" value="1"/>
</dbReference>
<protein>
    <submittedName>
        <fullName evidence="3">Acyl-CoA thioesterase</fullName>
    </submittedName>
</protein>
<accession>A0A425Y833</accession>
<dbReference type="SUPFAM" id="SSF54637">
    <property type="entry name" value="Thioesterase/thiol ester dehydrase-isomerase"/>
    <property type="match status" value="1"/>
</dbReference>
<organism evidence="3 4">
    <name type="scientific">Ancylomarina euxinus</name>
    <dbReference type="NCBI Taxonomy" id="2283627"/>
    <lineage>
        <taxon>Bacteria</taxon>
        <taxon>Pseudomonadati</taxon>
        <taxon>Bacteroidota</taxon>
        <taxon>Bacteroidia</taxon>
        <taxon>Marinilabiliales</taxon>
        <taxon>Marinifilaceae</taxon>
        <taxon>Ancylomarina</taxon>
    </lineage>
</organism>
<dbReference type="PANTHER" id="PTHR31793:SF27">
    <property type="entry name" value="NOVEL THIOESTERASE SUPERFAMILY DOMAIN AND SAPOSIN A-TYPE DOMAIN CONTAINING PROTEIN (0610012H03RIK)"/>
    <property type="match status" value="1"/>
</dbReference>
<dbReference type="CDD" id="cd00586">
    <property type="entry name" value="4HBT"/>
    <property type="match status" value="1"/>
</dbReference>
<dbReference type="InterPro" id="IPR029069">
    <property type="entry name" value="HotDog_dom_sf"/>
</dbReference>
<dbReference type="OrthoDB" id="9791529at2"/>
<evidence type="ECO:0000256" key="1">
    <source>
        <dbReference type="ARBA" id="ARBA00005953"/>
    </source>
</evidence>
<proteinExistence type="inferred from homology"/>
<name>A0A425Y833_9BACT</name>
<dbReference type="GO" id="GO:0047617">
    <property type="term" value="F:fatty acyl-CoA hydrolase activity"/>
    <property type="evidence" value="ECO:0007669"/>
    <property type="project" value="TreeGrafter"/>
</dbReference>
<dbReference type="PANTHER" id="PTHR31793">
    <property type="entry name" value="4-HYDROXYBENZOYL-COA THIOESTERASE FAMILY MEMBER"/>
    <property type="match status" value="1"/>
</dbReference>
<sequence length="139" mass="15700">MNYNHKKKIQIRFGDIDIMGHVNNGVQLSYLDLGRLDYFEQIYGQTINWNDAALIVAHLEIDYLAPILLKDKIEVHTCIHKIGNKSVSLSQNIVDTVTGDIKTTTSQVMVAFSQKLGKSIAVPETLKIRIREFEDTVIG</sequence>
<comment type="caution">
    <text evidence="3">The sequence shown here is derived from an EMBL/GenBank/DDBJ whole genome shotgun (WGS) entry which is preliminary data.</text>
</comment>
<gene>
    <name evidence="3" type="ORF">DWB61_00910</name>
</gene>
<dbReference type="InterPro" id="IPR050563">
    <property type="entry name" value="4-hydroxybenzoyl-CoA_TE"/>
</dbReference>
<comment type="similarity">
    <text evidence="1">Belongs to the 4-hydroxybenzoyl-CoA thioesterase family.</text>
</comment>
<dbReference type="EMBL" id="QQWG01000001">
    <property type="protein sequence ID" value="RRG24608.1"/>
    <property type="molecule type" value="Genomic_DNA"/>
</dbReference>
<dbReference type="AlphaFoldDB" id="A0A425Y833"/>
<keyword evidence="2" id="KW-0378">Hydrolase</keyword>
<keyword evidence="4" id="KW-1185">Reference proteome</keyword>
<evidence type="ECO:0000256" key="2">
    <source>
        <dbReference type="ARBA" id="ARBA00022801"/>
    </source>
</evidence>
<evidence type="ECO:0000313" key="3">
    <source>
        <dbReference type="EMBL" id="RRG24608.1"/>
    </source>
</evidence>
<evidence type="ECO:0000313" key="4">
    <source>
        <dbReference type="Proteomes" id="UP000285794"/>
    </source>
</evidence>
<dbReference type="Proteomes" id="UP000285794">
    <property type="component" value="Unassembled WGS sequence"/>
</dbReference>
<dbReference type="Pfam" id="PF13279">
    <property type="entry name" value="4HBT_2"/>
    <property type="match status" value="1"/>
</dbReference>
<reference evidence="3 4" key="1">
    <citation type="submission" date="2018-07" db="EMBL/GenBank/DDBJ databases">
        <title>Draft genome sequence of Ancylomarina sp. M1P.</title>
        <authorList>
            <person name="Yadav S."/>
            <person name="Villanueva L."/>
            <person name="Damste J.S.S."/>
        </authorList>
    </citation>
    <scope>NUCLEOTIDE SEQUENCE [LARGE SCALE GENOMIC DNA]</scope>
    <source>
        <strain evidence="3 4">M1P</strain>
    </source>
</reference>